<dbReference type="Gene3D" id="3.30.160.20">
    <property type="match status" value="1"/>
</dbReference>
<accession>A0A4V6A5Y3</accession>
<dbReference type="STRING" id="34508.A0A4V6A5Y3"/>
<dbReference type="Gene3D" id="6.10.140.1950">
    <property type="match status" value="1"/>
</dbReference>
<sequence length="435" mass="48785">MRRSLSPGPGCNSLAAAVEYCIDSRNCETYANVRNFRIAFEIRLQNFCPTADGHEMLNSVFRCSRRFSSSFREILSSPNAEKFFDVTRTKLDSTKSGASTSSSTSSNEISHWQLIVEKYGKFHSKIGELGQLQKMLEEDEADKELKMLIEADREVIESEIDEFASETASVIVPLTDLDVLSKCQMEFTSGAGGTEAMLFAGELMEMYEKFAMKRGWKWTPLQVETASLQGLRMALVSVEGEGAYRSLRFEAGVHRVQRIPFTDKSRMHTSTASVTVLPEPDDVSVVIPSTDVTIEAMRASGPGGQNVNKRSTAVRMTHKSTGIAVHCTDERFQHLNIQIAYKRLAAIIMQQKVDVIMDKSTSDRKLQVGSKARAEKVRTYNFKDDRITDHRLKISQGNLEDFMQGGEGLELFVTRLDEMHMLERLEEVIAEAEAA</sequence>
<feature type="domain" description="Prokaryotic-type class I peptide chain release factors" evidence="4">
    <location>
        <begin position="298"/>
        <end position="314"/>
    </location>
</feature>
<protein>
    <recommendedName>
        <fullName evidence="4">Prokaryotic-type class I peptide chain release factors domain-containing protein</fullName>
    </recommendedName>
</protein>
<dbReference type="Gene3D" id="3.30.70.1660">
    <property type="match status" value="1"/>
</dbReference>
<evidence type="ECO:0000256" key="1">
    <source>
        <dbReference type="ARBA" id="ARBA00010835"/>
    </source>
</evidence>
<comment type="similarity">
    <text evidence="1">Belongs to the prokaryotic/mitochondrial release factor family.</text>
</comment>
<dbReference type="InterPro" id="IPR005139">
    <property type="entry name" value="PCRF"/>
</dbReference>
<dbReference type="InterPro" id="IPR045853">
    <property type="entry name" value="Pep_chain_release_fac_I_sf"/>
</dbReference>
<dbReference type="Pfam" id="PF00472">
    <property type="entry name" value="RF-1"/>
    <property type="match status" value="1"/>
</dbReference>
<evidence type="ECO:0000256" key="2">
    <source>
        <dbReference type="ARBA" id="ARBA00022481"/>
    </source>
</evidence>
<evidence type="ECO:0000256" key="3">
    <source>
        <dbReference type="ARBA" id="ARBA00022917"/>
    </source>
</evidence>
<evidence type="ECO:0000259" key="4">
    <source>
        <dbReference type="PROSITE" id="PS00745"/>
    </source>
</evidence>
<dbReference type="GO" id="GO:0003747">
    <property type="term" value="F:translation release factor activity"/>
    <property type="evidence" value="ECO:0007669"/>
    <property type="project" value="InterPro"/>
</dbReference>
<dbReference type="InterPro" id="IPR000352">
    <property type="entry name" value="Pep_chain_release_fac_I"/>
</dbReference>
<keyword evidence="3" id="KW-0648">Protein biosynthesis</keyword>
<reference evidence="5 6" key="2">
    <citation type="journal article" date="2019" name="G3 (Bethesda)">
        <title>Hybrid Assembly of the Genome of the Entomopathogenic Nematode Steinernema carpocapsae Identifies the X-Chromosome.</title>
        <authorList>
            <person name="Serra L."/>
            <person name="Macchietto M."/>
            <person name="Macias-Munoz A."/>
            <person name="McGill C.J."/>
            <person name="Rodriguez I.M."/>
            <person name="Rodriguez B."/>
            <person name="Murad R."/>
            <person name="Mortazavi A."/>
        </authorList>
    </citation>
    <scope>NUCLEOTIDE SEQUENCE [LARGE SCALE GENOMIC DNA]</scope>
    <source>
        <strain evidence="5 6">ALL</strain>
    </source>
</reference>
<dbReference type="Proteomes" id="UP000298663">
    <property type="component" value="Unassembled WGS sequence"/>
</dbReference>
<reference evidence="5 6" key="1">
    <citation type="journal article" date="2015" name="Genome Biol.">
        <title>Comparative genomics of Steinernema reveals deeply conserved gene regulatory networks.</title>
        <authorList>
            <person name="Dillman A.R."/>
            <person name="Macchietto M."/>
            <person name="Porter C.F."/>
            <person name="Rogers A."/>
            <person name="Williams B."/>
            <person name="Antoshechkin I."/>
            <person name="Lee M.M."/>
            <person name="Goodwin Z."/>
            <person name="Lu X."/>
            <person name="Lewis E.E."/>
            <person name="Goodrich-Blair H."/>
            <person name="Stock S.P."/>
            <person name="Adams B.J."/>
            <person name="Sternberg P.W."/>
            <person name="Mortazavi A."/>
        </authorList>
    </citation>
    <scope>NUCLEOTIDE SEQUENCE [LARGE SCALE GENOMIC DNA]</scope>
    <source>
        <strain evidence="5 6">ALL</strain>
    </source>
</reference>
<dbReference type="InterPro" id="IPR050057">
    <property type="entry name" value="Prokaryotic/Mito_RF"/>
</dbReference>
<dbReference type="SMART" id="SM00937">
    <property type="entry name" value="PCRF"/>
    <property type="match status" value="1"/>
</dbReference>
<proteinExistence type="inferred from homology"/>
<dbReference type="PROSITE" id="PS00745">
    <property type="entry name" value="RF_PROK_I"/>
    <property type="match status" value="1"/>
</dbReference>
<keyword evidence="2" id="KW-0488">Methylation</keyword>
<evidence type="ECO:0000313" key="6">
    <source>
        <dbReference type="Proteomes" id="UP000298663"/>
    </source>
</evidence>
<dbReference type="GO" id="GO:0005737">
    <property type="term" value="C:cytoplasm"/>
    <property type="evidence" value="ECO:0007669"/>
    <property type="project" value="UniProtKB-ARBA"/>
</dbReference>
<comment type="caution">
    <text evidence="5">The sequence shown here is derived from an EMBL/GenBank/DDBJ whole genome shotgun (WGS) entry which is preliminary data.</text>
</comment>
<dbReference type="AlphaFoldDB" id="A0A4V6A5Y3"/>
<name>A0A4V6A5Y3_STECR</name>
<gene>
    <name evidence="5" type="ORF">L596_007153</name>
</gene>
<dbReference type="EMBL" id="AZBU02000002">
    <property type="protein sequence ID" value="TKR92515.1"/>
    <property type="molecule type" value="Genomic_DNA"/>
</dbReference>
<dbReference type="PANTHER" id="PTHR43804">
    <property type="entry name" value="LD18447P"/>
    <property type="match status" value="1"/>
</dbReference>
<dbReference type="PANTHER" id="PTHR43804:SF7">
    <property type="entry name" value="LD18447P"/>
    <property type="match status" value="1"/>
</dbReference>
<evidence type="ECO:0000313" key="5">
    <source>
        <dbReference type="EMBL" id="TKR92515.1"/>
    </source>
</evidence>
<keyword evidence="6" id="KW-1185">Reference proteome</keyword>
<dbReference type="OrthoDB" id="2019491at2759"/>
<dbReference type="Pfam" id="PF03462">
    <property type="entry name" value="PCRF"/>
    <property type="match status" value="1"/>
</dbReference>
<dbReference type="SUPFAM" id="SSF75620">
    <property type="entry name" value="Release factor"/>
    <property type="match status" value="1"/>
</dbReference>
<organism evidence="5 6">
    <name type="scientific">Steinernema carpocapsae</name>
    <name type="common">Entomopathogenic nematode</name>
    <dbReference type="NCBI Taxonomy" id="34508"/>
    <lineage>
        <taxon>Eukaryota</taxon>
        <taxon>Metazoa</taxon>
        <taxon>Ecdysozoa</taxon>
        <taxon>Nematoda</taxon>
        <taxon>Chromadorea</taxon>
        <taxon>Rhabditida</taxon>
        <taxon>Tylenchina</taxon>
        <taxon>Panagrolaimomorpha</taxon>
        <taxon>Strongyloidoidea</taxon>
        <taxon>Steinernematidae</taxon>
        <taxon>Steinernema</taxon>
    </lineage>
</organism>